<name>A0A835IM71_9MAGN</name>
<sequence length="159" mass="17318">MDMHSGSQNKKQVVFIVGATGTGQSTLSIDLAKCFPAEIVNSDKMQVYQGLDIITKKVPEEEQYGIPHHPLGVLDANADFSVSDFCFLASRTIELTLERDRLPIVAGGSNTYIEALVDDEKLGVTLLRPKNLSFFSSSLLLSISTHSSSSFYTAEPGFI</sequence>
<evidence type="ECO:0000256" key="1">
    <source>
        <dbReference type="ARBA" id="ARBA00005842"/>
    </source>
</evidence>
<reference evidence="6 7" key="1">
    <citation type="submission" date="2020-10" db="EMBL/GenBank/DDBJ databases">
        <title>The Coptis chinensis genome and diversification of protoberbering-type alkaloids.</title>
        <authorList>
            <person name="Wang B."/>
            <person name="Shu S."/>
            <person name="Song C."/>
            <person name="Liu Y."/>
        </authorList>
    </citation>
    <scope>NUCLEOTIDE SEQUENCE [LARGE SCALE GENOMIC DNA]</scope>
    <source>
        <strain evidence="6">HL-2020</strain>
        <tissue evidence="6">Leaf</tissue>
    </source>
</reference>
<dbReference type="AlphaFoldDB" id="A0A835IM71"/>
<accession>A0A835IM71</accession>
<proteinExistence type="inferred from homology"/>
<organism evidence="6 7">
    <name type="scientific">Coptis chinensis</name>
    <dbReference type="NCBI Taxonomy" id="261450"/>
    <lineage>
        <taxon>Eukaryota</taxon>
        <taxon>Viridiplantae</taxon>
        <taxon>Streptophyta</taxon>
        <taxon>Embryophyta</taxon>
        <taxon>Tracheophyta</taxon>
        <taxon>Spermatophyta</taxon>
        <taxon>Magnoliopsida</taxon>
        <taxon>Ranunculales</taxon>
        <taxon>Ranunculaceae</taxon>
        <taxon>Coptidoideae</taxon>
        <taxon>Coptis</taxon>
    </lineage>
</organism>
<comment type="caution">
    <text evidence="6">The sequence shown here is derived from an EMBL/GenBank/DDBJ whole genome shotgun (WGS) entry which is preliminary data.</text>
</comment>
<dbReference type="GO" id="GO:0005524">
    <property type="term" value="F:ATP binding"/>
    <property type="evidence" value="ECO:0007669"/>
    <property type="project" value="UniProtKB-KW"/>
</dbReference>
<evidence type="ECO:0000313" key="6">
    <source>
        <dbReference type="EMBL" id="KAF9618812.1"/>
    </source>
</evidence>
<dbReference type="EMBL" id="JADFTS010000002">
    <property type="protein sequence ID" value="KAF9618812.1"/>
    <property type="molecule type" value="Genomic_DNA"/>
</dbReference>
<keyword evidence="4" id="KW-0547">Nucleotide-binding</keyword>
<dbReference type="InterPro" id="IPR027417">
    <property type="entry name" value="P-loop_NTPase"/>
</dbReference>
<evidence type="ECO:0000256" key="2">
    <source>
        <dbReference type="ARBA" id="ARBA00022679"/>
    </source>
</evidence>
<keyword evidence="2" id="KW-0808">Transferase</keyword>
<protein>
    <submittedName>
        <fullName evidence="6">Uncharacterized protein</fullName>
    </submittedName>
</protein>
<evidence type="ECO:0000313" key="7">
    <source>
        <dbReference type="Proteomes" id="UP000631114"/>
    </source>
</evidence>
<dbReference type="Proteomes" id="UP000631114">
    <property type="component" value="Unassembled WGS sequence"/>
</dbReference>
<dbReference type="Pfam" id="PF01715">
    <property type="entry name" value="IPPT"/>
    <property type="match status" value="1"/>
</dbReference>
<evidence type="ECO:0000256" key="5">
    <source>
        <dbReference type="ARBA" id="ARBA00022840"/>
    </source>
</evidence>
<keyword evidence="5" id="KW-0067">ATP-binding</keyword>
<dbReference type="Gene3D" id="3.40.50.300">
    <property type="entry name" value="P-loop containing nucleotide triphosphate hydrolases"/>
    <property type="match status" value="1"/>
</dbReference>
<keyword evidence="3" id="KW-0203">Cytokinin biosynthesis</keyword>
<dbReference type="GO" id="GO:0009691">
    <property type="term" value="P:cytokinin biosynthetic process"/>
    <property type="evidence" value="ECO:0007669"/>
    <property type="project" value="UniProtKB-KW"/>
</dbReference>
<dbReference type="OrthoDB" id="775260at2759"/>
<comment type="similarity">
    <text evidence="1">Belongs to the IPP transferase family.</text>
</comment>
<dbReference type="PANTHER" id="PTHR11088">
    <property type="entry name" value="TRNA DIMETHYLALLYLTRANSFERASE"/>
    <property type="match status" value="1"/>
</dbReference>
<dbReference type="GO" id="GO:0005739">
    <property type="term" value="C:mitochondrion"/>
    <property type="evidence" value="ECO:0007669"/>
    <property type="project" value="TreeGrafter"/>
</dbReference>
<dbReference type="SUPFAM" id="SSF52540">
    <property type="entry name" value="P-loop containing nucleoside triphosphate hydrolases"/>
    <property type="match status" value="1"/>
</dbReference>
<evidence type="ECO:0000256" key="4">
    <source>
        <dbReference type="ARBA" id="ARBA00022741"/>
    </source>
</evidence>
<keyword evidence="7" id="KW-1185">Reference proteome</keyword>
<dbReference type="GO" id="GO:0006400">
    <property type="term" value="P:tRNA modification"/>
    <property type="evidence" value="ECO:0007669"/>
    <property type="project" value="TreeGrafter"/>
</dbReference>
<evidence type="ECO:0000256" key="3">
    <source>
        <dbReference type="ARBA" id="ARBA00022712"/>
    </source>
</evidence>
<dbReference type="InterPro" id="IPR039657">
    <property type="entry name" value="Dimethylallyltransferase"/>
</dbReference>
<dbReference type="GO" id="GO:0052381">
    <property type="term" value="F:tRNA dimethylallyltransferase activity"/>
    <property type="evidence" value="ECO:0007669"/>
    <property type="project" value="TreeGrafter"/>
</dbReference>
<gene>
    <name evidence="6" type="ORF">IFM89_002680</name>
</gene>
<dbReference type="PANTHER" id="PTHR11088:SF74">
    <property type="entry name" value="ADENYLATE ISOPENTENYLTRANSFERASE 5, CHLOROPLASTIC"/>
    <property type="match status" value="1"/>
</dbReference>